<proteinExistence type="predicted"/>
<organism evidence="2 3">
    <name type="scientific">Musa balbisiana</name>
    <name type="common">Banana</name>
    <dbReference type="NCBI Taxonomy" id="52838"/>
    <lineage>
        <taxon>Eukaryota</taxon>
        <taxon>Viridiplantae</taxon>
        <taxon>Streptophyta</taxon>
        <taxon>Embryophyta</taxon>
        <taxon>Tracheophyta</taxon>
        <taxon>Spermatophyta</taxon>
        <taxon>Magnoliopsida</taxon>
        <taxon>Liliopsida</taxon>
        <taxon>Zingiberales</taxon>
        <taxon>Musaceae</taxon>
        <taxon>Musa</taxon>
    </lineage>
</organism>
<feature type="compositionally biased region" description="Basic and acidic residues" evidence="1">
    <location>
        <begin position="132"/>
        <end position="142"/>
    </location>
</feature>
<keyword evidence="3" id="KW-1185">Reference proteome</keyword>
<evidence type="ECO:0000313" key="3">
    <source>
        <dbReference type="Proteomes" id="UP000317650"/>
    </source>
</evidence>
<accession>A0A4S8INI2</accession>
<comment type="caution">
    <text evidence="2">The sequence shown here is derived from an EMBL/GenBank/DDBJ whole genome shotgun (WGS) entry which is preliminary data.</text>
</comment>
<evidence type="ECO:0000313" key="2">
    <source>
        <dbReference type="EMBL" id="THU49142.1"/>
    </source>
</evidence>
<protein>
    <submittedName>
        <fullName evidence="2">Uncharacterized protein</fullName>
    </submittedName>
</protein>
<dbReference type="AlphaFoldDB" id="A0A4S8INI2"/>
<feature type="region of interest" description="Disordered" evidence="1">
    <location>
        <begin position="128"/>
        <end position="155"/>
    </location>
</feature>
<dbReference type="Proteomes" id="UP000317650">
    <property type="component" value="Chromosome 6"/>
</dbReference>
<evidence type="ECO:0000256" key="1">
    <source>
        <dbReference type="SAM" id="MobiDB-lite"/>
    </source>
</evidence>
<dbReference type="EMBL" id="PYDT01000009">
    <property type="protein sequence ID" value="THU49142.1"/>
    <property type="molecule type" value="Genomic_DNA"/>
</dbReference>
<name>A0A4S8INI2_MUSBA</name>
<gene>
    <name evidence="2" type="ORF">C4D60_Mb06t06440</name>
</gene>
<reference evidence="2 3" key="1">
    <citation type="journal article" date="2019" name="Nat. Plants">
        <title>Genome sequencing of Musa balbisiana reveals subgenome evolution and function divergence in polyploid bananas.</title>
        <authorList>
            <person name="Yao X."/>
        </authorList>
    </citation>
    <scope>NUCLEOTIDE SEQUENCE [LARGE SCALE GENOMIC DNA]</scope>
    <source>
        <strain evidence="3">cv. DH-PKW</strain>
        <tissue evidence="2">Leaves</tissue>
    </source>
</reference>
<sequence>MVTSCKEQRQKLVEVHEKGIKVAKGSCALALEGAAQLTPHSPPKHAKGRVLWAGESSILLLLLALEEVGRKLKLSTDEDDSLPLERDKTLVKYDFSNLLPGRLGFKRGGDSSGNHVCTPFLSLPRWGQAGDQTDHQRFEQTPKHAAALHQKADSSPLHVHHSLLPIHERKARTPSPSL</sequence>